<dbReference type="Gene3D" id="3.40.50.300">
    <property type="entry name" value="P-loop containing nucleotide triphosphate hydrolases"/>
    <property type="match status" value="2"/>
</dbReference>
<keyword evidence="6" id="KW-0067">ATP-binding</keyword>
<evidence type="ECO:0000256" key="10">
    <source>
        <dbReference type="SAM" id="Coils"/>
    </source>
</evidence>
<keyword evidence="4" id="KW-0547">Nucleotide-binding</keyword>
<dbReference type="GO" id="GO:0009432">
    <property type="term" value="P:SOS response"/>
    <property type="evidence" value="ECO:0007669"/>
    <property type="project" value="TreeGrafter"/>
</dbReference>
<evidence type="ECO:0000256" key="1">
    <source>
        <dbReference type="ARBA" id="ARBA00003618"/>
    </source>
</evidence>
<evidence type="ECO:0000256" key="8">
    <source>
        <dbReference type="ARBA" id="ARBA00033408"/>
    </source>
</evidence>
<proteinExistence type="inferred from homology"/>
<keyword evidence="10" id="KW-0175">Coiled coil</keyword>
<dbReference type="GO" id="GO:0006310">
    <property type="term" value="P:DNA recombination"/>
    <property type="evidence" value="ECO:0007669"/>
    <property type="project" value="InterPro"/>
</dbReference>
<gene>
    <name evidence="12" type="ORF">SAMN02745221_00654</name>
</gene>
<dbReference type="PANTHER" id="PTHR11059">
    <property type="entry name" value="DNA REPAIR PROTEIN RECN"/>
    <property type="match status" value="1"/>
</dbReference>
<sequence>MLQEIYINNFILIDELRLEFDKGLNVLTGETGAGKSIIIDALGLIMGERVRNDLLKDDSRKAVVEAVFSLESEELKAMLKENGFMEEEDESLIITREMYPQGRSVARINGHTVNITFLRKIAPWLVDMHLQHDHLTMLRPEKYLTYIDSFVPEAKDLRARIKEVYKEYRRQIKELEEIKQEEKDRAQKLDFLAFQINEIKKADLKPGEEEELNELAEKMRNAHMLARAADQVLKLVYSDENSSSAYDNIASAVAILQGSKKDAFLEGLCRRLEDVYYSLQEIAEELSRYRDSLDFEPGLVDEVEARLYEIGKLKKKYGGSVAEILAFLDRAEKEWERLSRAEERQEDLLQSIALVEKEYLALADELTRIRQKGAQLLEEKVNKELKELNMPYIKFAVVLEKGEEFSADGLDKAEFMFSPNPGEEMKPLSRIASGGEISRFILALKKALAEAYEVPTLIFDEIDVGVGGTALTAMAKKLAELSRSHQVILVTHSPQIASYAHKHYLIEKEVQNGQTFTRVKKLDYAGRIKELARMLGGENYSEITLKHAGEMLDRAILEA</sequence>
<keyword evidence="7 9" id="KW-0234">DNA repair</keyword>
<dbReference type="Proteomes" id="UP000242329">
    <property type="component" value="Unassembled WGS sequence"/>
</dbReference>
<dbReference type="PANTHER" id="PTHR11059:SF0">
    <property type="entry name" value="DNA REPAIR PROTEIN RECN"/>
    <property type="match status" value="1"/>
</dbReference>
<dbReference type="GO" id="GO:0043590">
    <property type="term" value="C:bacterial nucleoid"/>
    <property type="evidence" value="ECO:0007669"/>
    <property type="project" value="TreeGrafter"/>
</dbReference>
<feature type="coiled-coil region" evidence="10">
    <location>
        <begin position="328"/>
        <end position="372"/>
    </location>
</feature>
<dbReference type="AlphaFoldDB" id="A0A1M5LHL8"/>
<keyword evidence="5 9" id="KW-0227">DNA damage</keyword>
<comment type="similarity">
    <text evidence="2 9">Belongs to the RecN family.</text>
</comment>
<dbReference type="FunFam" id="3.40.50.300:FF:000319">
    <property type="entry name" value="DNA repair protein RecN"/>
    <property type="match status" value="1"/>
</dbReference>
<dbReference type="GO" id="GO:0005524">
    <property type="term" value="F:ATP binding"/>
    <property type="evidence" value="ECO:0007669"/>
    <property type="project" value="UniProtKB-KW"/>
</dbReference>
<dbReference type="RefSeq" id="WP_073089946.1">
    <property type="nucleotide sequence ID" value="NZ_FQWY01000008.1"/>
</dbReference>
<name>A0A1M5LHL8_9FIRM</name>
<accession>A0A1M5LHL8</accession>
<comment type="function">
    <text evidence="1 9">May be involved in recombinational repair of damaged DNA.</text>
</comment>
<organism evidence="12 13">
    <name type="scientific">Thermosyntropha lipolytica DSM 11003</name>
    <dbReference type="NCBI Taxonomy" id="1123382"/>
    <lineage>
        <taxon>Bacteria</taxon>
        <taxon>Bacillati</taxon>
        <taxon>Bacillota</taxon>
        <taxon>Clostridia</taxon>
        <taxon>Eubacteriales</taxon>
        <taxon>Syntrophomonadaceae</taxon>
        <taxon>Thermosyntropha</taxon>
    </lineage>
</organism>
<evidence type="ECO:0000313" key="12">
    <source>
        <dbReference type="EMBL" id="SHG64622.1"/>
    </source>
</evidence>
<evidence type="ECO:0000313" key="13">
    <source>
        <dbReference type="Proteomes" id="UP000242329"/>
    </source>
</evidence>
<dbReference type="STRING" id="1123382.SAMN02745221_00654"/>
<dbReference type="InterPro" id="IPR027417">
    <property type="entry name" value="P-loop_NTPase"/>
</dbReference>
<dbReference type="NCBIfam" id="TIGR00634">
    <property type="entry name" value="recN"/>
    <property type="match status" value="1"/>
</dbReference>
<dbReference type="SUPFAM" id="SSF52540">
    <property type="entry name" value="P-loop containing nucleoside triphosphate hydrolases"/>
    <property type="match status" value="1"/>
</dbReference>
<evidence type="ECO:0000256" key="5">
    <source>
        <dbReference type="ARBA" id="ARBA00022763"/>
    </source>
</evidence>
<dbReference type="InterPro" id="IPR003395">
    <property type="entry name" value="RecF/RecN/SMC_N"/>
</dbReference>
<dbReference type="GO" id="GO:0006281">
    <property type="term" value="P:DNA repair"/>
    <property type="evidence" value="ECO:0007669"/>
    <property type="project" value="UniProtKB-KW"/>
</dbReference>
<evidence type="ECO:0000256" key="7">
    <source>
        <dbReference type="ARBA" id="ARBA00023204"/>
    </source>
</evidence>
<keyword evidence="13" id="KW-1185">Reference proteome</keyword>
<dbReference type="PIRSF" id="PIRSF003128">
    <property type="entry name" value="RecN"/>
    <property type="match status" value="1"/>
</dbReference>
<reference evidence="13" key="1">
    <citation type="submission" date="2016-11" db="EMBL/GenBank/DDBJ databases">
        <authorList>
            <person name="Varghese N."/>
            <person name="Submissions S."/>
        </authorList>
    </citation>
    <scope>NUCLEOTIDE SEQUENCE [LARGE SCALE GENOMIC DNA]</scope>
    <source>
        <strain evidence="13">DSM 11003</strain>
    </source>
</reference>
<evidence type="ECO:0000256" key="3">
    <source>
        <dbReference type="ARBA" id="ARBA00021315"/>
    </source>
</evidence>
<dbReference type="InterPro" id="IPR004604">
    <property type="entry name" value="DNA_recomb/repair_RecN"/>
</dbReference>
<evidence type="ECO:0000259" key="11">
    <source>
        <dbReference type="Pfam" id="PF02463"/>
    </source>
</evidence>
<dbReference type="EMBL" id="FQWY01000008">
    <property type="protein sequence ID" value="SHG64622.1"/>
    <property type="molecule type" value="Genomic_DNA"/>
</dbReference>
<dbReference type="FunFam" id="3.40.50.300:FF:000356">
    <property type="entry name" value="DNA repair protein RecN"/>
    <property type="match status" value="1"/>
</dbReference>
<feature type="domain" description="RecF/RecN/SMC N-terminal" evidence="11">
    <location>
        <begin position="1"/>
        <end position="509"/>
    </location>
</feature>
<evidence type="ECO:0000256" key="6">
    <source>
        <dbReference type="ARBA" id="ARBA00022840"/>
    </source>
</evidence>
<feature type="coiled-coil region" evidence="10">
    <location>
        <begin position="154"/>
        <end position="192"/>
    </location>
</feature>
<evidence type="ECO:0000256" key="2">
    <source>
        <dbReference type="ARBA" id="ARBA00009441"/>
    </source>
</evidence>
<evidence type="ECO:0000256" key="4">
    <source>
        <dbReference type="ARBA" id="ARBA00022741"/>
    </source>
</evidence>
<protein>
    <recommendedName>
        <fullName evidence="3 9">DNA repair protein RecN</fullName>
    </recommendedName>
    <alternativeName>
        <fullName evidence="8 9">Recombination protein N</fullName>
    </alternativeName>
</protein>
<evidence type="ECO:0000256" key="9">
    <source>
        <dbReference type="PIRNR" id="PIRNR003128"/>
    </source>
</evidence>
<dbReference type="Pfam" id="PF02463">
    <property type="entry name" value="SMC_N"/>
    <property type="match status" value="1"/>
</dbReference>
<dbReference type="CDD" id="cd03241">
    <property type="entry name" value="ABC_RecN"/>
    <property type="match status" value="2"/>
</dbReference>
<dbReference type="OrthoDB" id="9806954at2"/>